<organism evidence="2 3">
    <name type="scientific">Halorussus caseinilyticus</name>
    <dbReference type="NCBI Taxonomy" id="3034025"/>
    <lineage>
        <taxon>Archaea</taxon>
        <taxon>Methanobacteriati</taxon>
        <taxon>Methanobacteriota</taxon>
        <taxon>Stenosarchaea group</taxon>
        <taxon>Halobacteria</taxon>
        <taxon>Halobacteriales</taxon>
        <taxon>Haladaptataceae</taxon>
        <taxon>Halorussus</taxon>
    </lineage>
</organism>
<accession>A0ABD5WN48</accession>
<name>A0ABD5WN48_9EURY</name>
<proteinExistence type="predicted"/>
<evidence type="ECO:0000256" key="1">
    <source>
        <dbReference type="SAM" id="MobiDB-lite"/>
    </source>
</evidence>
<dbReference type="AlphaFoldDB" id="A0ABD5WN48"/>
<sequence length="167" mass="17985">MADDLSTPVHVVDVFSQGRYTGNQLAVVRDAHRLSADEMGCIAREMDYSETAFVTDESPADGGYGVRLFTPEAEVPFAGHAVLGTASVIRDAIADGDPDEITLSLSEGSVTVTADTDGDEPIFGSKTAPRHSSKRSTPKSPPTWWTWLPETWPATCPVRSSRPDYPS</sequence>
<dbReference type="Pfam" id="PF02567">
    <property type="entry name" value="PhzC-PhzF"/>
    <property type="match status" value="1"/>
</dbReference>
<dbReference type="Gene3D" id="3.10.310.10">
    <property type="entry name" value="Diaminopimelate Epimerase, Chain A, domain 1"/>
    <property type="match status" value="1"/>
</dbReference>
<dbReference type="PANTHER" id="PTHR13774">
    <property type="entry name" value="PHENAZINE BIOSYNTHESIS PROTEIN"/>
    <property type="match status" value="1"/>
</dbReference>
<dbReference type="NCBIfam" id="TIGR00654">
    <property type="entry name" value="PhzF_family"/>
    <property type="match status" value="1"/>
</dbReference>
<evidence type="ECO:0000313" key="2">
    <source>
        <dbReference type="EMBL" id="MFC7079303.1"/>
    </source>
</evidence>
<dbReference type="PANTHER" id="PTHR13774:SF32">
    <property type="entry name" value="ANTISENSE-ENHANCING SEQUENCE 1"/>
    <property type="match status" value="1"/>
</dbReference>
<dbReference type="SUPFAM" id="SSF54506">
    <property type="entry name" value="Diaminopimelate epimerase-like"/>
    <property type="match status" value="1"/>
</dbReference>
<keyword evidence="3" id="KW-1185">Reference proteome</keyword>
<gene>
    <name evidence="2" type="ORF">ACFQJ6_03205</name>
</gene>
<feature type="compositionally biased region" description="Basic residues" evidence="1">
    <location>
        <begin position="128"/>
        <end position="137"/>
    </location>
</feature>
<feature type="region of interest" description="Disordered" evidence="1">
    <location>
        <begin position="112"/>
        <end position="144"/>
    </location>
</feature>
<dbReference type="Proteomes" id="UP001596407">
    <property type="component" value="Unassembled WGS sequence"/>
</dbReference>
<comment type="caution">
    <text evidence="2">The sequence shown here is derived from an EMBL/GenBank/DDBJ whole genome shotgun (WGS) entry which is preliminary data.</text>
</comment>
<dbReference type="EMBL" id="JBHSZH010000003">
    <property type="protein sequence ID" value="MFC7079303.1"/>
    <property type="molecule type" value="Genomic_DNA"/>
</dbReference>
<evidence type="ECO:0000313" key="3">
    <source>
        <dbReference type="Proteomes" id="UP001596407"/>
    </source>
</evidence>
<dbReference type="InterPro" id="IPR003719">
    <property type="entry name" value="Phenazine_PhzF-like"/>
</dbReference>
<dbReference type="RefSeq" id="WP_382208806.1">
    <property type="nucleotide sequence ID" value="NZ_JBHSZH010000003.1"/>
</dbReference>
<protein>
    <submittedName>
        <fullName evidence="2">PhzF family phenazine biosynthesis protein</fullName>
    </submittedName>
</protein>
<reference evidence="2 3" key="1">
    <citation type="journal article" date="2019" name="Int. J. Syst. Evol. Microbiol.">
        <title>The Global Catalogue of Microorganisms (GCM) 10K type strain sequencing project: providing services to taxonomists for standard genome sequencing and annotation.</title>
        <authorList>
            <consortium name="The Broad Institute Genomics Platform"/>
            <consortium name="The Broad Institute Genome Sequencing Center for Infectious Disease"/>
            <person name="Wu L."/>
            <person name="Ma J."/>
        </authorList>
    </citation>
    <scope>NUCLEOTIDE SEQUENCE [LARGE SCALE GENOMIC DNA]</scope>
    <source>
        <strain evidence="2 3">DT72</strain>
    </source>
</reference>